<dbReference type="Pfam" id="PF04433">
    <property type="entry name" value="SWIRM"/>
    <property type="match status" value="1"/>
</dbReference>
<dbReference type="InterPro" id="IPR036388">
    <property type="entry name" value="WH-like_DNA-bd_sf"/>
</dbReference>
<dbReference type="GO" id="GO:0010520">
    <property type="term" value="P:regulation of reciprocal meiotic recombination"/>
    <property type="evidence" value="ECO:0007669"/>
    <property type="project" value="EnsemblFungi"/>
</dbReference>
<dbReference type="FunFam" id="1.10.10.10:FF:000087">
    <property type="entry name" value="Transcriptional adapter 2"/>
    <property type="match status" value="1"/>
</dbReference>
<dbReference type="InterPro" id="IPR016827">
    <property type="entry name" value="Ada2/TADA2"/>
</dbReference>
<evidence type="ECO:0000313" key="17">
    <source>
        <dbReference type="Proteomes" id="UP000094236"/>
    </source>
</evidence>
<dbReference type="GO" id="GO:0071470">
    <property type="term" value="P:cellular response to osmotic stress"/>
    <property type="evidence" value="ECO:0007669"/>
    <property type="project" value="EnsemblFungi"/>
</dbReference>
<dbReference type="PROSITE" id="PS50135">
    <property type="entry name" value="ZF_ZZ_2"/>
    <property type="match status" value="1"/>
</dbReference>
<dbReference type="InterPro" id="IPR055141">
    <property type="entry name" value="TADA2A_B-like_dom"/>
</dbReference>
<dbReference type="InterPro" id="IPR001005">
    <property type="entry name" value="SANT/Myb"/>
</dbReference>
<dbReference type="GO" id="GO:0140671">
    <property type="term" value="C:ADA complex"/>
    <property type="evidence" value="ECO:0007669"/>
    <property type="project" value="EnsemblFungi"/>
</dbReference>
<dbReference type="Pfam" id="PF22941">
    <property type="entry name" value="TADA2A-like_3rd"/>
    <property type="match status" value="1"/>
</dbReference>
<evidence type="ECO:0000256" key="8">
    <source>
        <dbReference type="PIRNR" id="PIRNR025024"/>
    </source>
</evidence>
<dbReference type="PROSITE" id="PS51293">
    <property type="entry name" value="SANT"/>
    <property type="match status" value="1"/>
</dbReference>
<evidence type="ECO:0000256" key="1">
    <source>
        <dbReference type="ARBA" id="ARBA00004123"/>
    </source>
</evidence>
<dbReference type="InterPro" id="IPR007526">
    <property type="entry name" value="SWIRM"/>
</dbReference>
<proteinExistence type="predicted"/>
<evidence type="ECO:0000259" key="12">
    <source>
        <dbReference type="PROSITE" id="PS50135"/>
    </source>
</evidence>
<feature type="compositionally biased region" description="Polar residues" evidence="10">
    <location>
        <begin position="335"/>
        <end position="347"/>
    </location>
</feature>
<evidence type="ECO:0000259" key="14">
    <source>
        <dbReference type="PROSITE" id="PS51293"/>
    </source>
</evidence>
<keyword evidence="5 8" id="KW-0805">Transcription regulation</keyword>
<dbReference type="Gene3D" id="1.10.10.60">
    <property type="entry name" value="Homeodomain-like"/>
    <property type="match status" value="1"/>
</dbReference>
<dbReference type="CDD" id="cd00167">
    <property type="entry name" value="SANT"/>
    <property type="match status" value="1"/>
</dbReference>
<evidence type="ECO:0000256" key="5">
    <source>
        <dbReference type="ARBA" id="ARBA00023015"/>
    </source>
</evidence>
<dbReference type="GO" id="GO:0008270">
    <property type="term" value="F:zinc ion binding"/>
    <property type="evidence" value="ECO:0007669"/>
    <property type="project" value="UniProtKB-KW"/>
</dbReference>
<keyword evidence="3 9" id="KW-0863">Zinc-finger</keyword>
<feature type="domain" description="SWIRM" evidence="13">
    <location>
        <begin position="358"/>
        <end position="445"/>
    </location>
</feature>
<keyword evidence="4" id="KW-0862">Zinc</keyword>
<dbReference type="PROSITE" id="PS01357">
    <property type="entry name" value="ZF_ZZ_1"/>
    <property type="match status" value="1"/>
</dbReference>
<gene>
    <name evidence="16" type="ORF">PACTADRAFT_48566</name>
</gene>
<evidence type="ECO:0000256" key="10">
    <source>
        <dbReference type="SAM" id="MobiDB-lite"/>
    </source>
</evidence>
<dbReference type="PROSITE" id="PS50934">
    <property type="entry name" value="SWIRM"/>
    <property type="match status" value="1"/>
</dbReference>
<dbReference type="InterPro" id="IPR017930">
    <property type="entry name" value="Myb_dom"/>
</dbReference>
<dbReference type="InterPro" id="IPR043145">
    <property type="entry name" value="Znf_ZZ_sf"/>
</dbReference>
<dbReference type="SUPFAM" id="SSF57850">
    <property type="entry name" value="RING/U-box"/>
    <property type="match status" value="1"/>
</dbReference>
<reference evidence="17" key="1">
    <citation type="submission" date="2016-05" db="EMBL/GenBank/DDBJ databases">
        <title>Comparative genomics of biotechnologically important yeasts.</title>
        <authorList>
            <consortium name="DOE Joint Genome Institute"/>
            <person name="Riley R."/>
            <person name="Haridas S."/>
            <person name="Wolfe K.H."/>
            <person name="Lopes M.R."/>
            <person name="Hittinger C.T."/>
            <person name="Goker M."/>
            <person name="Salamov A."/>
            <person name="Wisecaver J."/>
            <person name="Long T.M."/>
            <person name="Aerts A.L."/>
            <person name="Barry K."/>
            <person name="Choi C."/>
            <person name="Clum A."/>
            <person name="Coughlan A.Y."/>
            <person name="Deshpande S."/>
            <person name="Douglass A.P."/>
            <person name="Hanson S.J."/>
            <person name="Klenk H.-P."/>
            <person name="Labutti K."/>
            <person name="Lapidus A."/>
            <person name="Lindquist E."/>
            <person name="Lipzen A."/>
            <person name="Meier-Kolthoff J.P."/>
            <person name="Ohm R.A."/>
            <person name="Otillar R.P."/>
            <person name="Pangilinan J."/>
            <person name="Peng Y."/>
            <person name="Rokas A."/>
            <person name="Rosa C.A."/>
            <person name="Scheuner C."/>
            <person name="Sibirny A.A."/>
            <person name="Slot J.C."/>
            <person name="Stielow J.B."/>
            <person name="Sun H."/>
            <person name="Kurtzman C.P."/>
            <person name="Blackwell M."/>
            <person name="Grigoriev I.V."/>
            <person name="Jeffries T.W."/>
        </authorList>
    </citation>
    <scope>NUCLEOTIDE SEQUENCE [LARGE SCALE GENOMIC DNA]</scope>
    <source>
        <strain evidence="17">NRRL Y-2460</strain>
    </source>
</reference>
<dbReference type="GO" id="GO:0003713">
    <property type="term" value="F:transcription coactivator activity"/>
    <property type="evidence" value="ECO:0007669"/>
    <property type="project" value="EnsemblFungi"/>
</dbReference>
<name>A0A1E4TYB3_PACTA</name>
<dbReference type="GO" id="GO:0001786">
    <property type="term" value="F:phosphatidylserine binding"/>
    <property type="evidence" value="ECO:0007669"/>
    <property type="project" value="EnsemblFungi"/>
</dbReference>
<dbReference type="GO" id="GO:0031509">
    <property type="term" value="P:subtelomeric heterochromatin formation"/>
    <property type="evidence" value="ECO:0007669"/>
    <property type="project" value="EnsemblFungi"/>
</dbReference>
<dbReference type="PROSITE" id="PS51294">
    <property type="entry name" value="HTH_MYB"/>
    <property type="match status" value="1"/>
</dbReference>
<dbReference type="PIRSF" id="PIRSF025024">
    <property type="entry name" value="Transcriptional_adaptor_2"/>
    <property type="match status" value="1"/>
</dbReference>
<dbReference type="Proteomes" id="UP000094236">
    <property type="component" value="Unassembled WGS sequence"/>
</dbReference>
<evidence type="ECO:0000256" key="4">
    <source>
        <dbReference type="ARBA" id="ARBA00022833"/>
    </source>
</evidence>
<keyword evidence="7 8" id="KW-0539">Nucleus</keyword>
<comment type="subcellular location">
    <subcellularLocation>
        <location evidence="1 8">Nucleus</location>
    </subcellularLocation>
</comment>
<dbReference type="CDD" id="cd02335">
    <property type="entry name" value="ZZ_ADA2"/>
    <property type="match status" value="1"/>
</dbReference>
<dbReference type="GO" id="GO:0005634">
    <property type="term" value="C:nucleus"/>
    <property type="evidence" value="ECO:0007669"/>
    <property type="project" value="UniProtKB-SubCell"/>
</dbReference>
<evidence type="ECO:0000256" key="6">
    <source>
        <dbReference type="ARBA" id="ARBA00023163"/>
    </source>
</evidence>
<keyword evidence="17" id="KW-1185">Reference proteome</keyword>
<dbReference type="GO" id="GO:0000781">
    <property type="term" value="C:chromosome, telomeric region"/>
    <property type="evidence" value="ECO:0007669"/>
    <property type="project" value="GOC"/>
</dbReference>
<evidence type="ECO:0000256" key="2">
    <source>
        <dbReference type="ARBA" id="ARBA00022723"/>
    </source>
</evidence>
<dbReference type="GO" id="GO:0046695">
    <property type="term" value="C:SLIK (SAGA-like) complex"/>
    <property type="evidence" value="ECO:0007669"/>
    <property type="project" value="EnsemblFungi"/>
</dbReference>
<dbReference type="GO" id="GO:1990414">
    <property type="term" value="P:replication-born double-strand break repair via sister chromatid exchange"/>
    <property type="evidence" value="ECO:0007669"/>
    <property type="project" value="EnsemblFungi"/>
</dbReference>
<dbReference type="SMART" id="SM00717">
    <property type="entry name" value="SANT"/>
    <property type="match status" value="1"/>
</dbReference>
<evidence type="ECO:0000256" key="9">
    <source>
        <dbReference type="PROSITE-ProRule" id="PRU00228"/>
    </source>
</evidence>
<sequence>MSNSFHCDVCSTDCTNRVRIRCAECEEYDLCVGCFSQGLSTLNHKPYHDYRIIEQNSYPIFSEDWGADEELLLIEGAQKFGLGNWQDVADHIGNRSKDEVAKHYIKYYIQSPYYPIPDLNKDFSYITPQKFARRRKERIDARKDLPLPPPKKPVASVPLCHEIQGFMPGRLEFETEAENDAELTVKDMVFDPDDQKNDIELKLTILDIYNSRLTTRAERKRLLIQNGLLDYRKTITNDKKRSKEEKELHNKLKPFARIMTPQDFEELTNDAIAELKCRTRIAQLQEWRKNGITSLEQGAKYEKDKIARAAAIQRYASLGALGSSRHTANSINAASTLSRNRSSSHTASPAPGLDFNSRKVTKPAQPLDITHAADYDLLSQEERILCSTLRLYPKPYLVIKETLFRELLRTGGILKKRTARELLKIDVNKTSKIYEFFVQQKWCTP</sequence>
<dbReference type="GO" id="GO:0003682">
    <property type="term" value="F:chromatin binding"/>
    <property type="evidence" value="ECO:0007669"/>
    <property type="project" value="EnsemblFungi"/>
</dbReference>
<dbReference type="InterPro" id="IPR041983">
    <property type="entry name" value="ADA2-like_ZZ"/>
</dbReference>
<evidence type="ECO:0000256" key="3">
    <source>
        <dbReference type="ARBA" id="ARBA00022771"/>
    </source>
</evidence>
<evidence type="ECO:0000313" key="16">
    <source>
        <dbReference type="EMBL" id="ODV96750.1"/>
    </source>
</evidence>
<feature type="domain" description="Myb-like" evidence="11">
    <location>
        <begin position="65"/>
        <end position="108"/>
    </location>
</feature>
<dbReference type="EMBL" id="KV454012">
    <property type="protein sequence ID" value="ODV96750.1"/>
    <property type="molecule type" value="Genomic_DNA"/>
</dbReference>
<dbReference type="FunFam" id="3.30.60.90:FF:000008">
    <property type="entry name" value="Transcriptional adapter 2"/>
    <property type="match status" value="1"/>
</dbReference>
<organism evidence="16 17">
    <name type="scientific">Pachysolen tannophilus NRRL Y-2460</name>
    <dbReference type="NCBI Taxonomy" id="669874"/>
    <lineage>
        <taxon>Eukaryota</taxon>
        <taxon>Fungi</taxon>
        <taxon>Dikarya</taxon>
        <taxon>Ascomycota</taxon>
        <taxon>Saccharomycotina</taxon>
        <taxon>Pichiomycetes</taxon>
        <taxon>Pachysolenaceae</taxon>
        <taxon>Pachysolen</taxon>
    </lineage>
</organism>
<dbReference type="Gene3D" id="3.30.60.90">
    <property type="match status" value="1"/>
</dbReference>
<evidence type="ECO:0000259" key="11">
    <source>
        <dbReference type="PROSITE" id="PS50090"/>
    </source>
</evidence>
<protein>
    <recommendedName>
        <fullName evidence="8">Transcriptional adapter 2</fullName>
    </recommendedName>
</protein>
<dbReference type="Pfam" id="PF00249">
    <property type="entry name" value="Myb_DNA-binding"/>
    <property type="match status" value="1"/>
</dbReference>
<accession>A0A1E4TYB3</accession>
<dbReference type="FunFam" id="1.10.10.60:FF:000115">
    <property type="entry name" value="Transcriptional adapter 2"/>
    <property type="match status" value="1"/>
</dbReference>
<dbReference type="GO" id="GO:0000124">
    <property type="term" value="C:SAGA complex"/>
    <property type="evidence" value="ECO:0007669"/>
    <property type="project" value="EnsemblFungi"/>
</dbReference>
<feature type="domain" description="HTH myb-type" evidence="15">
    <location>
        <begin position="65"/>
        <end position="112"/>
    </location>
</feature>
<feature type="domain" description="ZZ-type" evidence="12">
    <location>
        <begin position="2"/>
        <end position="58"/>
    </location>
</feature>
<dbReference type="SMART" id="SM00291">
    <property type="entry name" value="ZnF_ZZ"/>
    <property type="match status" value="1"/>
</dbReference>
<evidence type="ECO:0000259" key="15">
    <source>
        <dbReference type="PROSITE" id="PS51294"/>
    </source>
</evidence>
<dbReference type="AlphaFoldDB" id="A0A1E4TYB3"/>
<dbReference type="STRING" id="669874.A0A1E4TYB3"/>
<dbReference type="PROSITE" id="PS50090">
    <property type="entry name" value="MYB_LIKE"/>
    <property type="match status" value="1"/>
</dbReference>
<evidence type="ECO:0000256" key="7">
    <source>
        <dbReference type="ARBA" id="ARBA00023242"/>
    </source>
</evidence>
<dbReference type="GO" id="GO:0006357">
    <property type="term" value="P:regulation of transcription by RNA polymerase II"/>
    <property type="evidence" value="ECO:0007669"/>
    <property type="project" value="EnsemblFungi"/>
</dbReference>
<dbReference type="GO" id="GO:0000183">
    <property type="term" value="P:rDNA heterochromatin formation"/>
    <property type="evidence" value="ECO:0007669"/>
    <property type="project" value="EnsemblFungi"/>
</dbReference>
<evidence type="ECO:0000259" key="13">
    <source>
        <dbReference type="PROSITE" id="PS50934"/>
    </source>
</evidence>
<dbReference type="SUPFAM" id="SSF46689">
    <property type="entry name" value="Homeodomain-like"/>
    <property type="match status" value="2"/>
</dbReference>
<dbReference type="InterPro" id="IPR009057">
    <property type="entry name" value="Homeodomain-like_sf"/>
</dbReference>
<dbReference type="OrthoDB" id="270417at2759"/>
<keyword evidence="6 8" id="KW-0804">Transcription</keyword>
<keyword evidence="2" id="KW-0479">Metal-binding</keyword>
<dbReference type="PANTHER" id="PTHR12374">
    <property type="entry name" value="TRANSCRIPTIONAL ADAPTOR 2 ADA2 -RELATED"/>
    <property type="match status" value="1"/>
</dbReference>
<dbReference type="InterPro" id="IPR017884">
    <property type="entry name" value="SANT_dom"/>
</dbReference>
<feature type="domain" description="SANT" evidence="14">
    <location>
        <begin position="60"/>
        <end position="112"/>
    </location>
</feature>
<feature type="region of interest" description="Disordered" evidence="10">
    <location>
        <begin position="335"/>
        <end position="359"/>
    </location>
</feature>
<dbReference type="PANTHER" id="PTHR12374:SF20">
    <property type="entry name" value="TRANSCRIPTIONAL ADAPTER 2-ALPHA"/>
    <property type="match status" value="1"/>
</dbReference>
<dbReference type="Gene3D" id="1.10.10.10">
    <property type="entry name" value="Winged helix-like DNA-binding domain superfamily/Winged helix DNA-binding domain"/>
    <property type="match status" value="1"/>
</dbReference>
<dbReference type="InterPro" id="IPR000433">
    <property type="entry name" value="Znf_ZZ"/>
</dbReference>
<dbReference type="Pfam" id="PF00569">
    <property type="entry name" value="ZZ"/>
    <property type="match status" value="1"/>
</dbReference>